<evidence type="ECO:0000256" key="5">
    <source>
        <dbReference type="ARBA" id="ARBA00023136"/>
    </source>
</evidence>
<reference evidence="8" key="1">
    <citation type="submission" date="2016-10" db="EMBL/GenBank/DDBJ databases">
        <authorList>
            <person name="Varghese N."/>
            <person name="Submissions S."/>
        </authorList>
    </citation>
    <scope>NUCLEOTIDE SEQUENCE [LARGE SCALE GENOMIC DNA]</scope>
    <source>
        <strain evidence="8">DSM 17616</strain>
    </source>
</reference>
<evidence type="ECO:0000256" key="4">
    <source>
        <dbReference type="ARBA" id="ARBA00022989"/>
    </source>
</evidence>
<evidence type="ECO:0000256" key="3">
    <source>
        <dbReference type="ARBA" id="ARBA00022692"/>
    </source>
</evidence>
<feature type="transmembrane region" description="Helical" evidence="6">
    <location>
        <begin position="140"/>
        <end position="166"/>
    </location>
</feature>
<dbReference type="Pfam" id="PF01810">
    <property type="entry name" value="LysE"/>
    <property type="match status" value="1"/>
</dbReference>
<evidence type="ECO:0000313" key="7">
    <source>
        <dbReference type="EMBL" id="SEH94416.1"/>
    </source>
</evidence>
<dbReference type="OrthoDB" id="9812084at2"/>
<name>A0A1H6LZV8_9GAMM</name>
<feature type="transmembrane region" description="Helical" evidence="6">
    <location>
        <begin position="64"/>
        <end position="88"/>
    </location>
</feature>
<comment type="subcellular location">
    <subcellularLocation>
        <location evidence="1">Cell membrane</location>
        <topology evidence="1">Multi-pass membrane protein</topology>
    </subcellularLocation>
</comment>
<dbReference type="STRING" id="173990.SAMN05660691_02311"/>
<keyword evidence="4 6" id="KW-1133">Transmembrane helix</keyword>
<feature type="transmembrane region" description="Helical" evidence="6">
    <location>
        <begin position="35"/>
        <end position="57"/>
    </location>
</feature>
<dbReference type="PANTHER" id="PTHR30086:SF20">
    <property type="entry name" value="ARGININE EXPORTER PROTEIN ARGO-RELATED"/>
    <property type="match status" value="1"/>
</dbReference>
<evidence type="ECO:0000313" key="8">
    <source>
        <dbReference type="Proteomes" id="UP000199371"/>
    </source>
</evidence>
<accession>A0A1H6LZV8</accession>
<dbReference type="AlphaFoldDB" id="A0A1H6LZV8"/>
<evidence type="ECO:0000256" key="2">
    <source>
        <dbReference type="ARBA" id="ARBA00022475"/>
    </source>
</evidence>
<sequence>MTFSLITSMALFALAASLSPGPVNLVSVSHGARYGVAAGLGFISGATLGFVGLFLLIGLGLQQIIVALPWITVTIQWLGVSFLLYLSYRLFIDNGEPNNQSAAKAPNFITGALMQWLNPKAWLASVAGIVAYIPDANAELVLVFAALYLPVCWLSLAAWLWAGIILGHYVQNPARMRWLNKTLAVLLALSCTLLLL</sequence>
<evidence type="ECO:0000256" key="6">
    <source>
        <dbReference type="SAM" id="Phobius"/>
    </source>
</evidence>
<gene>
    <name evidence="7" type="ORF">SAMN05660691_02311</name>
</gene>
<dbReference type="EMBL" id="FNXF01000008">
    <property type="protein sequence ID" value="SEH94416.1"/>
    <property type="molecule type" value="Genomic_DNA"/>
</dbReference>
<dbReference type="GO" id="GO:0015171">
    <property type="term" value="F:amino acid transmembrane transporter activity"/>
    <property type="evidence" value="ECO:0007669"/>
    <property type="project" value="TreeGrafter"/>
</dbReference>
<organism evidence="7 8">
    <name type="scientific">Rheinheimera pacifica</name>
    <dbReference type="NCBI Taxonomy" id="173990"/>
    <lineage>
        <taxon>Bacteria</taxon>
        <taxon>Pseudomonadati</taxon>
        <taxon>Pseudomonadota</taxon>
        <taxon>Gammaproteobacteria</taxon>
        <taxon>Chromatiales</taxon>
        <taxon>Chromatiaceae</taxon>
        <taxon>Rheinheimera</taxon>
    </lineage>
</organism>
<dbReference type="Proteomes" id="UP000199371">
    <property type="component" value="Unassembled WGS sequence"/>
</dbReference>
<evidence type="ECO:0000256" key="1">
    <source>
        <dbReference type="ARBA" id="ARBA00004651"/>
    </source>
</evidence>
<keyword evidence="5 6" id="KW-0472">Membrane</keyword>
<dbReference type="RefSeq" id="WP_092793424.1">
    <property type="nucleotide sequence ID" value="NZ_FNXF01000008.1"/>
</dbReference>
<proteinExistence type="predicted"/>
<protein>
    <submittedName>
        <fullName evidence="7">Threonine/homoserine/homoserine lactone efflux protein</fullName>
    </submittedName>
</protein>
<dbReference type="GO" id="GO:0005886">
    <property type="term" value="C:plasma membrane"/>
    <property type="evidence" value="ECO:0007669"/>
    <property type="project" value="UniProtKB-SubCell"/>
</dbReference>
<keyword evidence="8" id="KW-1185">Reference proteome</keyword>
<keyword evidence="3 6" id="KW-0812">Transmembrane</keyword>
<dbReference type="InterPro" id="IPR001123">
    <property type="entry name" value="LeuE-type"/>
</dbReference>
<dbReference type="GO" id="GO:0033228">
    <property type="term" value="P:cysteine export across plasma membrane"/>
    <property type="evidence" value="ECO:0007669"/>
    <property type="project" value="TreeGrafter"/>
</dbReference>
<keyword evidence="2" id="KW-1003">Cell membrane</keyword>
<dbReference type="PANTHER" id="PTHR30086">
    <property type="entry name" value="ARGININE EXPORTER PROTEIN ARGO"/>
    <property type="match status" value="1"/>
</dbReference>